<dbReference type="AlphaFoldDB" id="A0A1I4PF21"/>
<organism evidence="3 4">
    <name type="scientific">Gracilibacillus orientalis</name>
    <dbReference type="NCBI Taxonomy" id="334253"/>
    <lineage>
        <taxon>Bacteria</taxon>
        <taxon>Bacillati</taxon>
        <taxon>Bacillota</taxon>
        <taxon>Bacilli</taxon>
        <taxon>Bacillales</taxon>
        <taxon>Bacillaceae</taxon>
        <taxon>Gracilibacillus</taxon>
    </lineage>
</organism>
<evidence type="ECO:0000256" key="1">
    <source>
        <dbReference type="SAM" id="Coils"/>
    </source>
</evidence>
<dbReference type="Proteomes" id="UP000198565">
    <property type="component" value="Unassembled WGS sequence"/>
</dbReference>
<keyword evidence="2" id="KW-1133">Transmembrane helix</keyword>
<evidence type="ECO:0000313" key="4">
    <source>
        <dbReference type="Proteomes" id="UP000198565"/>
    </source>
</evidence>
<dbReference type="STRING" id="334253.SAMN04487943_11137"/>
<sequence>MEIVIGYALGAFVLVLFFISVVKMISSRLNKELNKKIDSLEKRVEDLESK</sequence>
<feature type="transmembrane region" description="Helical" evidence="2">
    <location>
        <begin position="6"/>
        <end position="26"/>
    </location>
</feature>
<dbReference type="RefSeq" id="WP_175495483.1">
    <property type="nucleotide sequence ID" value="NZ_FOTR01000011.1"/>
</dbReference>
<name>A0A1I4PF21_9BACI</name>
<dbReference type="EMBL" id="FOTR01000011">
    <property type="protein sequence ID" value="SFM26372.1"/>
    <property type="molecule type" value="Genomic_DNA"/>
</dbReference>
<evidence type="ECO:0000313" key="3">
    <source>
        <dbReference type="EMBL" id="SFM26372.1"/>
    </source>
</evidence>
<proteinExistence type="predicted"/>
<keyword evidence="4" id="KW-1185">Reference proteome</keyword>
<protein>
    <submittedName>
        <fullName evidence="3">Uncharacterized protein</fullName>
    </submittedName>
</protein>
<accession>A0A1I4PF21</accession>
<feature type="coiled-coil region" evidence="1">
    <location>
        <begin position="23"/>
        <end position="50"/>
    </location>
</feature>
<keyword evidence="2" id="KW-0472">Membrane</keyword>
<keyword evidence="1" id="KW-0175">Coiled coil</keyword>
<reference evidence="4" key="1">
    <citation type="submission" date="2016-10" db="EMBL/GenBank/DDBJ databases">
        <authorList>
            <person name="Varghese N."/>
            <person name="Submissions S."/>
        </authorList>
    </citation>
    <scope>NUCLEOTIDE SEQUENCE [LARGE SCALE GENOMIC DNA]</scope>
    <source>
        <strain evidence="4">CGMCC 1.4250</strain>
    </source>
</reference>
<keyword evidence="2" id="KW-0812">Transmembrane</keyword>
<evidence type="ECO:0000256" key="2">
    <source>
        <dbReference type="SAM" id="Phobius"/>
    </source>
</evidence>
<gene>
    <name evidence="3" type="ORF">SAMN04487943_11137</name>
</gene>